<evidence type="ECO:0000256" key="1">
    <source>
        <dbReference type="ARBA" id="ARBA00022737"/>
    </source>
</evidence>
<proteinExistence type="predicted"/>
<feature type="transmembrane region" description="Helical" evidence="4">
    <location>
        <begin position="228"/>
        <end position="250"/>
    </location>
</feature>
<dbReference type="Pfam" id="PF13432">
    <property type="entry name" value="TPR_16"/>
    <property type="match status" value="1"/>
</dbReference>
<dbReference type="InterPro" id="IPR052346">
    <property type="entry name" value="O-mannosyl-transferase_TMTC"/>
</dbReference>
<dbReference type="OrthoDB" id="9815643at2"/>
<feature type="transmembrane region" description="Helical" evidence="4">
    <location>
        <begin position="133"/>
        <end position="152"/>
    </location>
</feature>
<dbReference type="InterPro" id="IPR011990">
    <property type="entry name" value="TPR-like_helical_dom_sf"/>
</dbReference>
<dbReference type="AlphaFoldDB" id="A0A239DV41"/>
<keyword evidence="6" id="KW-1185">Reference proteome</keyword>
<name>A0A239DV41_9BACT</name>
<dbReference type="SUPFAM" id="SSF48452">
    <property type="entry name" value="TPR-like"/>
    <property type="match status" value="1"/>
</dbReference>
<dbReference type="Proteomes" id="UP000198356">
    <property type="component" value="Unassembled WGS sequence"/>
</dbReference>
<feature type="transmembrane region" description="Helical" evidence="4">
    <location>
        <begin position="300"/>
        <end position="318"/>
    </location>
</feature>
<feature type="transmembrane region" description="Helical" evidence="4">
    <location>
        <begin position="190"/>
        <end position="216"/>
    </location>
</feature>
<keyword evidence="4" id="KW-0472">Membrane</keyword>
<evidence type="ECO:0000313" key="5">
    <source>
        <dbReference type="EMBL" id="SNS36109.1"/>
    </source>
</evidence>
<feature type="transmembrane region" description="Helical" evidence="4">
    <location>
        <begin position="387"/>
        <end position="405"/>
    </location>
</feature>
<keyword evidence="2 3" id="KW-0802">TPR repeat</keyword>
<dbReference type="Gene3D" id="1.25.40.1040">
    <property type="match status" value="1"/>
</dbReference>
<evidence type="ECO:0000256" key="4">
    <source>
        <dbReference type="SAM" id="Phobius"/>
    </source>
</evidence>
<feature type="transmembrane region" description="Helical" evidence="4">
    <location>
        <begin position="101"/>
        <end position="121"/>
    </location>
</feature>
<evidence type="ECO:0000256" key="2">
    <source>
        <dbReference type="ARBA" id="ARBA00022803"/>
    </source>
</evidence>
<keyword evidence="4" id="KW-0812">Transmembrane</keyword>
<feature type="repeat" description="TPR" evidence="3">
    <location>
        <begin position="465"/>
        <end position="498"/>
    </location>
</feature>
<reference evidence="5 6" key="1">
    <citation type="submission" date="2017-06" db="EMBL/GenBank/DDBJ databases">
        <authorList>
            <person name="Kim H.J."/>
            <person name="Triplett B.A."/>
        </authorList>
    </citation>
    <scope>NUCLEOTIDE SEQUENCE [LARGE SCALE GENOMIC DNA]</scope>
    <source>
        <strain evidence="5 6">DSM 18704</strain>
    </source>
</reference>
<gene>
    <name evidence="5" type="ORF">SAMN05421770_101654</name>
</gene>
<keyword evidence="4" id="KW-1133">Transmembrane helix</keyword>
<sequence>MADRQASRPATTAGSSRNRWLLFALLLATLLAYANSFDNAFHFDDFHTVTDNPAIRRLSNVPRFFADAGTFSVLPANRTYRPLVSASLALDYALGHGYVPFWFHLTTFLWFLLLLGCLFLWYETLFARAAGEAQAGVALLTTAWFGLHPAMAETVNYVIQRGDLFCTLGCVTGLLAYARRPHLRRTGAYLLPLVAALLCKPPAAVFPVLLLFYVFFFEAPEGRGRWRTSALAMLPSLTVTAAALCLQSAMTPKSFAPSILSPWEYRMTQPWVWLRYFGALFLPLHLNVDSDLAPFHAWNAQAALGFAFVALLAAAIVATSRRRRWYPVAYGLIWFVATQLPTSVYALSEVENDHRMFFSFAGLVPAVAWTLWLGLQHALGPSSLQRPRPALVALAVLALGGYAWGVHARNRVWSTEETLWLDDVQKSPHNGRGLMIYGLTQMNKGAYAQALRYFNDAAQYTPNYATLEINLGVVCGAMNRAAEAERHFQRAISLAPEDDQGHAFYGRWLLAQNRLAEAIAEERKAIALNPARPMERELLLAAQQAPRAHAGELVDRSLSLNQAGRFEESIAAARAALEADPGSAVAWNNIAANYEAMHRWDEAIDAARRALALKPDFQLAKNNLAWSESQKRLNVHAR</sequence>
<organism evidence="5 6">
    <name type="scientific">Granulicella rosea</name>
    <dbReference type="NCBI Taxonomy" id="474952"/>
    <lineage>
        <taxon>Bacteria</taxon>
        <taxon>Pseudomonadati</taxon>
        <taxon>Acidobacteriota</taxon>
        <taxon>Terriglobia</taxon>
        <taxon>Terriglobales</taxon>
        <taxon>Acidobacteriaceae</taxon>
        <taxon>Granulicella</taxon>
    </lineage>
</organism>
<protein>
    <submittedName>
        <fullName evidence="5">Tetratricopeptide repeat-containing protein</fullName>
    </submittedName>
</protein>
<keyword evidence="1" id="KW-0677">Repeat</keyword>
<dbReference type="SMART" id="SM00028">
    <property type="entry name" value="TPR"/>
    <property type="match status" value="4"/>
</dbReference>
<dbReference type="InterPro" id="IPR019734">
    <property type="entry name" value="TPR_rpt"/>
</dbReference>
<dbReference type="PANTHER" id="PTHR44227:SF3">
    <property type="entry name" value="PROTEIN O-MANNOSYL-TRANSFERASE TMTC4"/>
    <property type="match status" value="1"/>
</dbReference>
<dbReference type="RefSeq" id="WP_089406931.1">
    <property type="nucleotide sequence ID" value="NZ_FZOU01000001.1"/>
</dbReference>
<accession>A0A239DV41</accession>
<feature type="transmembrane region" description="Helical" evidence="4">
    <location>
        <begin position="325"/>
        <end position="344"/>
    </location>
</feature>
<feature type="transmembrane region" description="Helical" evidence="4">
    <location>
        <begin position="356"/>
        <end position="375"/>
    </location>
</feature>
<dbReference type="EMBL" id="FZOU01000001">
    <property type="protein sequence ID" value="SNS36109.1"/>
    <property type="molecule type" value="Genomic_DNA"/>
</dbReference>
<dbReference type="Pfam" id="PF00515">
    <property type="entry name" value="TPR_1"/>
    <property type="match status" value="1"/>
</dbReference>
<dbReference type="PROSITE" id="PS50005">
    <property type="entry name" value="TPR"/>
    <property type="match status" value="2"/>
</dbReference>
<evidence type="ECO:0000256" key="3">
    <source>
        <dbReference type="PROSITE-ProRule" id="PRU00339"/>
    </source>
</evidence>
<feature type="repeat" description="TPR" evidence="3">
    <location>
        <begin position="584"/>
        <end position="617"/>
    </location>
</feature>
<evidence type="ECO:0000313" key="6">
    <source>
        <dbReference type="Proteomes" id="UP000198356"/>
    </source>
</evidence>
<dbReference type="PANTHER" id="PTHR44227">
    <property type="match status" value="1"/>
</dbReference>
<dbReference type="Gene3D" id="1.25.40.10">
    <property type="entry name" value="Tetratricopeptide repeat domain"/>
    <property type="match status" value="1"/>
</dbReference>
<feature type="transmembrane region" description="Helical" evidence="4">
    <location>
        <begin position="271"/>
        <end position="288"/>
    </location>
</feature>